<dbReference type="PANTHER" id="PTHR46579:SF2">
    <property type="entry name" value="C2H2-TYPE DOMAIN-CONTAINING PROTEIN"/>
    <property type="match status" value="1"/>
</dbReference>
<comment type="caution">
    <text evidence="1">The sequence shown here is derived from an EMBL/GenBank/DDBJ whole genome shotgun (WGS) entry which is preliminary data.</text>
</comment>
<evidence type="ECO:0000313" key="1">
    <source>
        <dbReference type="EMBL" id="PIL28719.1"/>
    </source>
</evidence>
<dbReference type="AlphaFoldDB" id="A0A2G8S4L1"/>
<organism evidence="1 2">
    <name type="scientific">Ganoderma sinense ZZ0214-1</name>
    <dbReference type="NCBI Taxonomy" id="1077348"/>
    <lineage>
        <taxon>Eukaryota</taxon>
        <taxon>Fungi</taxon>
        <taxon>Dikarya</taxon>
        <taxon>Basidiomycota</taxon>
        <taxon>Agaricomycotina</taxon>
        <taxon>Agaricomycetes</taxon>
        <taxon>Polyporales</taxon>
        <taxon>Polyporaceae</taxon>
        <taxon>Ganoderma</taxon>
    </lineage>
</organism>
<dbReference type="PANTHER" id="PTHR46579">
    <property type="entry name" value="F5/8 TYPE C DOMAIN-CONTAINING PROTEIN-RELATED"/>
    <property type="match status" value="1"/>
</dbReference>
<dbReference type="EMBL" id="AYKW01000023">
    <property type="protein sequence ID" value="PIL28719.1"/>
    <property type="molecule type" value="Genomic_DNA"/>
</dbReference>
<keyword evidence="2" id="KW-1185">Reference proteome</keyword>
<reference evidence="1 2" key="1">
    <citation type="journal article" date="2015" name="Sci. Rep.">
        <title>Chromosome-level genome map provides insights into diverse defense mechanisms in the medicinal fungus Ganoderma sinense.</title>
        <authorList>
            <person name="Zhu Y."/>
            <person name="Xu J."/>
            <person name="Sun C."/>
            <person name="Zhou S."/>
            <person name="Xu H."/>
            <person name="Nelson D.R."/>
            <person name="Qian J."/>
            <person name="Song J."/>
            <person name="Luo H."/>
            <person name="Xiang L."/>
            <person name="Li Y."/>
            <person name="Xu Z."/>
            <person name="Ji A."/>
            <person name="Wang L."/>
            <person name="Lu S."/>
            <person name="Hayward A."/>
            <person name="Sun W."/>
            <person name="Li X."/>
            <person name="Schwartz D.C."/>
            <person name="Wang Y."/>
            <person name="Chen S."/>
        </authorList>
    </citation>
    <scope>NUCLEOTIDE SEQUENCE [LARGE SCALE GENOMIC DNA]</scope>
    <source>
        <strain evidence="1 2">ZZ0214-1</strain>
    </source>
</reference>
<dbReference type="Pfam" id="PF02992">
    <property type="entry name" value="Transposase_21"/>
    <property type="match status" value="1"/>
</dbReference>
<proteinExistence type="predicted"/>
<evidence type="ECO:0000313" key="2">
    <source>
        <dbReference type="Proteomes" id="UP000230002"/>
    </source>
</evidence>
<gene>
    <name evidence="1" type="ORF">GSI_08763</name>
</gene>
<accession>A0A2G8S4L1</accession>
<sequence>MFSRPNFETLVASSWAQSPSGASSSWPSDGNWEDIMHSPAVRTFLGPDRKTLYSVQRNGEVHLVFSLFVDWFNPFGNKKAGKSHSIGAIYLACLNLPPDIRYRPENIYLAGIIPGPKEPSLQELNHHLRPLVDELIQLWYHGVYLSRTASYPFGRLVRAAIIPLVCDLPAMRKTAGFAGHSSAHFCSFCRLKKRDMNNTDREAWPAPLTWDDHLTRARQWRDAEPARRNEIFENWGVRWSELLRLPYWDPTRFAVIDTMHNLFLGELKHHCVEVWGIDVKDKSGGGKKIRPHTPDQQKRYLDDALAYLMNRDSKKLSKIRKGYITSIAQLNGITPTPSDSLTKASYVKALIDWVRTSSSLCNL</sequence>
<name>A0A2G8S4L1_9APHY</name>
<protein>
    <submittedName>
        <fullName evidence="1">Uncharacterized protein</fullName>
    </submittedName>
</protein>
<dbReference type="Proteomes" id="UP000230002">
    <property type="component" value="Unassembled WGS sequence"/>
</dbReference>
<dbReference type="OrthoDB" id="3269001at2759"/>
<dbReference type="InterPro" id="IPR004242">
    <property type="entry name" value="Transposase_21"/>
</dbReference>